<gene>
    <name evidence="9" type="primary">rpoH</name>
    <name evidence="9" type="ORF">PlAlph_0270</name>
</gene>
<dbReference type="PROSITE" id="PS00715">
    <property type="entry name" value="SIGMA70_1"/>
    <property type="match status" value="1"/>
</dbReference>
<dbReference type="Pfam" id="PF04542">
    <property type="entry name" value="Sigma70_r2"/>
    <property type="match status" value="1"/>
</dbReference>
<dbReference type="PANTHER" id="PTHR30376:SF3">
    <property type="entry name" value="RNA POLYMERASE SIGMA FACTOR RPOH"/>
    <property type="match status" value="1"/>
</dbReference>
<dbReference type="InterPro" id="IPR007630">
    <property type="entry name" value="RNA_pol_sigma70_r4"/>
</dbReference>
<dbReference type="PIRSF" id="PIRSF000770">
    <property type="entry name" value="RNA_pol_sigma-SigE/K"/>
    <property type="match status" value="1"/>
</dbReference>
<keyword evidence="2 6" id="KW-0805">Transcription regulation</keyword>
<reference evidence="9" key="1">
    <citation type="journal article" date="2020" name="J. ISSAAS">
        <title>Lactobacilli and other gastrointestinal microbiota of Peromyscus leucopus, reservoir host for agents of Lyme disease and other zoonoses in North America.</title>
        <authorList>
            <person name="Milovic A."/>
            <person name="Bassam K."/>
            <person name="Shao H."/>
            <person name="Chatzistamou I."/>
            <person name="Tufts D.M."/>
            <person name="Diuk-Wasser M."/>
            <person name="Barbour A.G."/>
        </authorList>
    </citation>
    <scope>NUCLEOTIDE SEQUENCE</scope>
    <source>
        <strain evidence="9">LL90</strain>
    </source>
</reference>
<comment type="function">
    <text evidence="6">Sigma factors are initiation factors that promote the attachment of RNA polymerase to specific initiation sites and are then released.</text>
</comment>
<organism evidence="9">
    <name type="scientific">uncultured Alphaproteobacteria bacterium</name>
    <dbReference type="NCBI Taxonomy" id="91750"/>
    <lineage>
        <taxon>Bacteria</taxon>
        <taxon>Pseudomonadati</taxon>
        <taxon>Pseudomonadota</taxon>
        <taxon>Alphaproteobacteria</taxon>
        <taxon>environmental samples</taxon>
    </lineage>
</organism>
<evidence type="ECO:0000256" key="6">
    <source>
        <dbReference type="RuleBase" id="RU362124"/>
    </source>
</evidence>
<evidence type="ECO:0000256" key="5">
    <source>
        <dbReference type="ARBA" id="ARBA00023163"/>
    </source>
</evidence>
<feature type="domain" description="RNA polymerase sigma-70" evidence="8">
    <location>
        <begin position="257"/>
        <end position="283"/>
    </location>
</feature>
<dbReference type="InterPro" id="IPR050813">
    <property type="entry name" value="Sigma-70_Factor"/>
</dbReference>
<dbReference type="PROSITE" id="PS00716">
    <property type="entry name" value="SIGMA70_2"/>
    <property type="match status" value="1"/>
</dbReference>
<evidence type="ECO:0000313" key="9">
    <source>
        <dbReference type="EMBL" id="QIM10273.1"/>
    </source>
</evidence>
<sequence length="289" mass="33536">MDNKVVFEAEDFSPEINLARYLQNIRRFPILSSEEEYKLASEYVKTRNAKISYILVTSHLRLVVKVVSKFKGYGLPMAEMISEGNIGLLYAVDKFDPEKGFRFSTYALWWIRAAVQKYVLNSWSLVKIGTTAAQKKLFFNLRKMKNRLNLTDDRELSHDVLKNIATTLDVSVQDVTDMNMRLKSHDGSLNVTVDSNSENGSELLDFIADGKPNQEEVFSRGEIMDQRRRQFAKALECLNPREKDILFKRRLSEKAVTLDDLSRHYAISKERVRQIELNSIRKIRNNIMQ</sequence>
<keyword evidence="5 6" id="KW-0804">Transcription</keyword>
<dbReference type="NCBIfam" id="NF005143">
    <property type="entry name" value="PRK06596.1"/>
    <property type="match status" value="1"/>
</dbReference>
<dbReference type="Pfam" id="PF04545">
    <property type="entry name" value="Sigma70_r4"/>
    <property type="match status" value="1"/>
</dbReference>
<evidence type="ECO:0000259" key="8">
    <source>
        <dbReference type="PROSITE" id="PS00716"/>
    </source>
</evidence>
<dbReference type="Gene3D" id="1.10.601.10">
    <property type="entry name" value="RNA Polymerase Primary Sigma Factor"/>
    <property type="match status" value="1"/>
</dbReference>
<dbReference type="InterPro" id="IPR000943">
    <property type="entry name" value="RNA_pol_sigma70"/>
</dbReference>
<dbReference type="Gene3D" id="1.20.140.160">
    <property type="match status" value="1"/>
</dbReference>
<dbReference type="GO" id="GO:0016987">
    <property type="term" value="F:sigma factor activity"/>
    <property type="evidence" value="ECO:0007669"/>
    <property type="project" value="UniProtKB-KW"/>
</dbReference>
<dbReference type="InterPro" id="IPR007627">
    <property type="entry name" value="RNA_pol_sigma70_r2"/>
</dbReference>
<proteinExistence type="inferred from homology"/>
<dbReference type="SUPFAM" id="SSF88946">
    <property type="entry name" value="Sigma2 domain of RNA polymerase sigma factors"/>
    <property type="match status" value="1"/>
</dbReference>
<accession>A0A6G8F1Y5</accession>
<dbReference type="NCBIfam" id="TIGR02937">
    <property type="entry name" value="sigma70-ECF"/>
    <property type="match status" value="1"/>
</dbReference>
<dbReference type="GO" id="GO:0006352">
    <property type="term" value="P:DNA-templated transcription initiation"/>
    <property type="evidence" value="ECO:0007669"/>
    <property type="project" value="InterPro"/>
</dbReference>
<evidence type="ECO:0000256" key="1">
    <source>
        <dbReference type="ARBA" id="ARBA00007788"/>
    </source>
</evidence>
<keyword evidence="3 6" id="KW-0731">Sigma factor</keyword>
<name>A0A6G8F1Y5_9PROT</name>
<protein>
    <recommendedName>
        <fullName evidence="6">RNA polymerase sigma factor</fullName>
    </recommendedName>
</protein>
<evidence type="ECO:0000256" key="4">
    <source>
        <dbReference type="ARBA" id="ARBA00023125"/>
    </source>
</evidence>
<comment type="similarity">
    <text evidence="1 6">Belongs to the sigma-70 factor family.</text>
</comment>
<dbReference type="PRINTS" id="PR00046">
    <property type="entry name" value="SIGMA70FCT"/>
</dbReference>
<dbReference type="InterPro" id="IPR014284">
    <property type="entry name" value="RNA_pol_sigma-70_dom"/>
</dbReference>
<evidence type="ECO:0000256" key="2">
    <source>
        <dbReference type="ARBA" id="ARBA00023015"/>
    </source>
</evidence>
<dbReference type="AlphaFoldDB" id="A0A6G8F1Y5"/>
<feature type="domain" description="RNA polymerase sigma-70" evidence="7">
    <location>
        <begin position="79"/>
        <end position="92"/>
    </location>
</feature>
<dbReference type="InterPro" id="IPR013324">
    <property type="entry name" value="RNA_pol_sigma_r3/r4-like"/>
</dbReference>
<evidence type="ECO:0000256" key="3">
    <source>
        <dbReference type="ARBA" id="ARBA00023082"/>
    </source>
</evidence>
<dbReference type="PANTHER" id="PTHR30376">
    <property type="entry name" value="SIGMA FACTOR RPOH HEAT SHOCK RELATED"/>
    <property type="match status" value="1"/>
</dbReference>
<dbReference type="GO" id="GO:0003677">
    <property type="term" value="F:DNA binding"/>
    <property type="evidence" value="ECO:0007669"/>
    <property type="project" value="UniProtKB-KW"/>
</dbReference>
<keyword evidence="4 6" id="KW-0238">DNA-binding</keyword>
<dbReference type="EMBL" id="MN990728">
    <property type="protein sequence ID" value="QIM10273.1"/>
    <property type="molecule type" value="Genomic_DNA"/>
</dbReference>
<dbReference type="SUPFAM" id="SSF88659">
    <property type="entry name" value="Sigma3 and sigma4 domains of RNA polymerase sigma factors"/>
    <property type="match status" value="1"/>
</dbReference>
<dbReference type="InterPro" id="IPR013325">
    <property type="entry name" value="RNA_pol_sigma_r2"/>
</dbReference>
<evidence type="ECO:0000259" key="7">
    <source>
        <dbReference type="PROSITE" id="PS00715"/>
    </source>
</evidence>